<dbReference type="Gene3D" id="3.40.50.1010">
    <property type="entry name" value="5'-nuclease"/>
    <property type="match status" value="1"/>
</dbReference>
<dbReference type="AlphaFoldDB" id="A0A068NXK1"/>
<protein>
    <submittedName>
        <fullName evidence="2">PilT protein domain protein</fullName>
    </submittedName>
</protein>
<dbReference type="eggNOG" id="COG3744">
    <property type="taxonomic scope" value="Bacteria"/>
</dbReference>
<dbReference type="InterPro" id="IPR002716">
    <property type="entry name" value="PIN_dom"/>
</dbReference>
<dbReference type="PANTHER" id="PTHR36173:SF2">
    <property type="entry name" value="RIBONUCLEASE VAPC16"/>
    <property type="match status" value="1"/>
</dbReference>
<dbReference type="InterPro" id="IPR029060">
    <property type="entry name" value="PIN-like_dom_sf"/>
</dbReference>
<dbReference type="Proteomes" id="UP000027982">
    <property type="component" value="Chromosome"/>
</dbReference>
<keyword evidence="3" id="KW-1185">Reference proteome</keyword>
<feature type="domain" description="PIN" evidence="1">
    <location>
        <begin position="4"/>
        <end position="123"/>
    </location>
</feature>
<name>A0A068NXK1_FIMGI</name>
<dbReference type="Pfam" id="PF01850">
    <property type="entry name" value="PIN"/>
    <property type="match status" value="1"/>
</dbReference>
<evidence type="ECO:0000313" key="2">
    <source>
        <dbReference type="EMBL" id="AIE86364.1"/>
    </source>
</evidence>
<reference evidence="2 3" key="1">
    <citation type="journal article" date="2014" name="PLoS ONE">
        <title>The first complete genome sequence of the class fimbriimonadia in the phylum armatimonadetes.</title>
        <authorList>
            <person name="Hu Z.Y."/>
            <person name="Wang Y.Z."/>
            <person name="Im W.T."/>
            <person name="Wang S.Y."/>
            <person name="Zhao G.P."/>
            <person name="Zheng H.J."/>
            <person name="Quan Z.X."/>
        </authorList>
    </citation>
    <scope>NUCLEOTIDE SEQUENCE [LARGE SCALE GENOMIC DNA]</scope>
    <source>
        <strain evidence="2">Gsoil 348</strain>
    </source>
</reference>
<dbReference type="InterPro" id="IPR052919">
    <property type="entry name" value="TA_system_RNase"/>
</dbReference>
<dbReference type="HOGENOM" id="CLU_129890_0_1_0"/>
<dbReference type="STRING" id="661478.OP10G_2996"/>
<dbReference type="SUPFAM" id="SSF88723">
    <property type="entry name" value="PIN domain-like"/>
    <property type="match status" value="1"/>
</dbReference>
<dbReference type="CDD" id="cd09872">
    <property type="entry name" value="PIN_Sll0205-like"/>
    <property type="match status" value="1"/>
</dbReference>
<dbReference type="RefSeq" id="WP_025229665.1">
    <property type="nucleotide sequence ID" value="NZ_CP007139.1"/>
</dbReference>
<organism evidence="2 3">
    <name type="scientific">Fimbriimonas ginsengisoli Gsoil 348</name>
    <dbReference type="NCBI Taxonomy" id="661478"/>
    <lineage>
        <taxon>Bacteria</taxon>
        <taxon>Bacillati</taxon>
        <taxon>Armatimonadota</taxon>
        <taxon>Fimbriimonadia</taxon>
        <taxon>Fimbriimonadales</taxon>
        <taxon>Fimbriimonadaceae</taxon>
        <taxon>Fimbriimonas</taxon>
    </lineage>
</organism>
<evidence type="ECO:0000259" key="1">
    <source>
        <dbReference type="Pfam" id="PF01850"/>
    </source>
</evidence>
<dbReference type="PANTHER" id="PTHR36173">
    <property type="entry name" value="RIBONUCLEASE VAPC16-RELATED"/>
    <property type="match status" value="1"/>
</dbReference>
<proteinExistence type="predicted"/>
<dbReference type="OrthoDB" id="9798990at2"/>
<dbReference type="InterPro" id="IPR041705">
    <property type="entry name" value="PIN_Sll0205"/>
</dbReference>
<gene>
    <name evidence="2" type="ORF">OP10G_2996</name>
</gene>
<evidence type="ECO:0000313" key="3">
    <source>
        <dbReference type="Proteomes" id="UP000027982"/>
    </source>
</evidence>
<dbReference type="EMBL" id="CP007139">
    <property type="protein sequence ID" value="AIE86364.1"/>
    <property type="molecule type" value="Genomic_DNA"/>
</dbReference>
<dbReference type="KEGG" id="fgi:OP10G_2996"/>
<sequence length="128" mass="14512">MTCLLDTQLLLWAAAGDRRLSTKALALIEDEANELFFSVVSLWEVVIKQSLNRDDFQVDARILRNRLQEHGYIELPVSANQVLAVARLPNIHRDPFDRLLIAQAGEERMTLLTPDPMIGRYAGNIELV</sequence>
<accession>A0A068NXK1</accession>